<evidence type="ECO:0000256" key="1">
    <source>
        <dbReference type="SAM" id="MobiDB-lite"/>
    </source>
</evidence>
<dbReference type="AlphaFoldDB" id="A0A3L8STI3"/>
<reference evidence="2 3" key="1">
    <citation type="journal article" date="2018" name="Proc. R. Soc. B">
        <title>A non-coding region near Follistatin controls head colour polymorphism in the Gouldian finch.</title>
        <authorList>
            <person name="Toomey M.B."/>
            <person name="Marques C.I."/>
            <person name="Andrade P."/>
            <person name="Araujo P.M."/>
            <person name="Sabatino S."/>
            <person name="Gazda M.A."/>
            <person name="Afonso S."/>
            <person name="Lopes R.J."/>
            <person name="Corbo J.C."/>
            <person name="Carneiro M."/>
        </authorList>
    </citation>
    <scope>NUCLEOTIDE SEQUENCE [LARGE SCALE GENOMIC DNA]</scope>
    <source>
        <strain evidence="2">Red01</strain>
        <tissue evidence="2">Muscle</tissue>
    </source>
</reference>
<dbReference type="Proteomes" id="UP000276834">
    <property type="component" value="Unassembled WGS sequence"/>
</dbReference>
<feature type="non-terminal residue" evidence="2">
    <location>
        <position position="115"/>
    </location>
</feature>
<comment type="caution">
    <text evidence="2">The sequence shown here is derived from an EMBL/GenBank/DDBJ whole genome shotgun (WGS) entry which is preliminary data.</text>
</comment>
<evidence type="ECO:0000313" key="3">
    <source>
        <dbReference type="Proteomes" id="UP000276834"/>
    </source>
</evidence>
<organism evidence="2 3">
    <name type="scientific">Chloebia gouldiae</name>
    <name type="common">Gouldian finch</name>
    <name type="synonym">Erythrura gouldiae</name>
    <dbReference type="NCBI Taxonomy" id="44316"/>
    <lineage>
        <taxon>Eukaryota</taxon>
        <taxon>Metazoa</taxon>
        <taxon>Chordata</taxon>
        <taxon>Craniata</taxon>
        <taxon>Vertebrata</taxon>
        <taxon>Euteleostomi</taxon>
        <taxon>Archelosauria</taxon>
        <taxon>Archosauria</taxon>
        <taxon>Dinosauria</taxon>
        <taxon>Saurischia</taxon>
        <taxon>Theropoda</taxon>
        <taxon>Coelurosauria</taxon>
        <taxon>Aves</taxon>
        <taxon>Neognathae</taxon>
        <taxon>Neoaves</taxon>
        <taxon>Telluraves</taxon>
        <taxon>Australaves</taxon>
        <taxon>Passeriformes</taxon>
        <taxon>Passeroidea</taxon>
        <taxon>Passeridae</taxon>
        <taxon>Chloebia</taxon>
    </lineage>
</organism>
<protein>
    <submittedName>
        <fullName evidence="2">Uncharacterized protein</fullName>
    </submittedName>
</protein>
<proteinExistence type="predicted"/>
<feature type="compositionally biased region" description="Basic residues" evidence="1">
    <location>
        <begin position="11"/>
        <end position="29"/>
    </location>
</feature>
<name>A0A3L8STI3_CHLGU</name>
<gene>
    <name evidence="2" type="ORF">DV515_00003128</name>
</gene>
<evidence type="ECO:0000313" key="2">
    <source>
        <dbReference type="EMBL" id="RLW08355.1"/>
    </source>
</evidence>
<keyword evidence="3" id="KW-1185">Reference proteome</keyword>
<sequence length="115" mass="12614">MLVGARNLAKERRKSTKGTSHKAFPKNHVRISAQHEEKQGRSRPPRTAPASSRASLRDDSRTAAPGACPRPAPLGGRNSWEGVSTTRSINSPPSLLQTWLAVLQSWHFSDEYGSK</sequence>
<feature type="region of interest" description="Disordered" evidence="1">
    <location>
        <begin position="1"/>
        <end position="88"/>
    </location>
</feature>
<dbReference type="EMBL" id="QUSF01000006">
    <property type="protein sequence ID" value="RLW08355.1"/>
    <property type="molecule type" value="Genomic_DNA"/>
</dbReference>
<accession>A0A3L8STI3</accession>